<gene>
    <name evidence="1" type="ORF">SBF1_750013</name>
</gene>
<sequence>MDLSGEEVETLPDALRLVPAGTALGRIFQALPLGQENASPPRQIIPGSHAQGEKFSRRKFVLGPLHWVFLLGLW</sequence>
<dbReference type="Proteomes" id="UP000238916">
    <property type="component" value="Unassembled WGS sequence"/>
</dbReference>
<organism evidence="1 2">
    <name type="scientific">Candidatus Desulfosporosinus infrequens</name>
    <dbReference type="NCBI Taxonomy" id="2043169"/>
    <lineage>
        <taxon>Bacteria</taxon>
        <taxon>Bacillati</taxon>
        <taxon>Bacillota</taxon>
        <taxon>Clostridia</taxon>
        <taxon>Eubacteriales</taxon>
        <taxon>Desulfitobacteriaceae</taxon>
        <taxon>Desulfosporosinus</taxon>
    </lineage>
</organism>
<name>A0A2U3LR85_9FIRM</name>
<proteinExistence type="predicted"/>
<evidence type="ECO:0000313" key="1">
    <source>
        <dbReference type="EMBL" id="SPF54372.1"/>
    </source>
</evidence>
<protein>
    <submittedName>
        <fullName evidence="1">Uncharacterized protein</fullName>
    </submittedName>
</protein>
<reference evidence="2" key="1">
    <citation type="submission" date="2018-02" db="EMBL/GenBank/DDBJ databases">
        <authorList>
            <person name="Hausmann B."/>
        </authorList>
    </citation>
    <scope>NUCLEOTIDE SEQUENCE [LARGE SCALE GENOMIC DNA]</scope>
    <source>
        <strain evidence="2">Peat soil MAG SbF1</strain>
    </source>
</reference>
<evidence type="ECO:0000313" key="2">
    <source>
        <dbReference type="Proteomes" id="UP000238916"/>
    </source>
</evidence>
<dbReference type="AlphaFoldDB" id="A0A2U3LR85"/>
<accession>A0A2U3LR85</accession>
<dbReference type="EMBL" id="OMOF01000723">
    <property type="protein sequence ID" value="SPF54372.1"/>
    <property type="molecule type" value="Genomic_DNA"/>
</dbReference>